<comment type="caution">
    <text evidence="1">The sequence shown here is derived from an EMBL/GenBank/DDBJ whole genome shotgun (WGS) entry which is preliminary data.</text>
</comment>
<organism evidence="1 2">
    <name type="scientific">Rhizophagus irregularis (strain DAOM 197198w)</name>
    <name type="common">Glomus intraradices</name>
    <dbReference type="NCBI Taxonomy" id="1432141"/>
    <lineage>
        <taxon>Eukaryota</taxon>
        <taxon>Fungi</taxon>
        <taxon>Fungi incertae sedis</taxon>
        <taxon>Mucoromycota</taxon>
        <taxon>Glomeromycotina</taxon>
        <taxon>Glomeromycetes</taxon>
        <taxon>Glomerales</taxon>
        <taxon>Glomeraceae</taxon>
        <taxon>Rhizophagus</taxon>
    </lineage>
</organism>
<dbReference type="AlphaFoldDB" id="A0A015IWV9"/>
<protein>
    <recommendedName>
        <fullName evidence="3">FAR1 domain-containing protein</fullName>
    </recommendedName>
</protein>
<reference evidence="1 2" key="1">
    <citation type="submission" date="2014-02" db="EMBL/GenBank/DDBJ databases">
        <title>Single nucleus genome sequencing reveals high similarity among nuclei of an endomycorrhizal fungus.</title>
        <authorList>
            <person name="Lin K."/>
            <person name="Geurts R."/>
            <person name="Zhang Z."/>
            <person name="Limpens E."/>
            <person name="Saunders D.G."/>
            <person name="Mu D."/>
            <person name="Pang E."/>
            <person name="Cao H."/>
            <person name="Cha H."/>
            <person name="Lin T."/>
            <person name="Zhou Q."/>
            <person name="Shang Y."/>
            <person name="Li Y."/>
            <person name="Ivanov S."/>
            <person name="Sharma T."/>
            <person name="Velzen R.V."/>
            <person name="Ruijter N.D."/>
            <person name="Aanen D.K."/>
            <person name="Win J."/>
            <person name="Kamoun S."/>
            <person name="Bisseling T."/>
            <person name="Huang S."/>
        </authorList>
    </citation>
    <scope>NUCLEOTIDE SEQUENCE [LARGE SCALE GENOMIC DNA]</scope>
    <source>
        <strain evidence="2">DAOM197198w</strain>
    </source>
</reference>
<dbReference type="HOGENOM" id="CLU_2172442_0_0_1"/>
<keyword evidence="2" id="KW-1185">Reference proteome</keyword>
<evidence type="ECO:0000313" key="2">
    <source>
        <dbReference type="Proteomes" id="UP000022910"/>
    </source>
</evidence>
<name>A0A015IWV9_RHIIW</name>
<gene>
    <name evidence="1" type="ORF">RirG_168310</name>
</gene>
<dbReference type="Proteomes" id="UP000022910">
    <property type="component" value="Unassembled WGS sequence"/>
</dbReference>
<accession>A0A015IWV9</accession>
<dbReference type="EMBL" id="JEMT01025061">
    <property type="protein sequence ID" value="EXX61747.1"/>
    <property type="molecule type" value="Genomic_DNA"/>
</dbReference>
<evidence type="ECO:0000313" key="1">
    <source>
        <dbReference type="EMBL" id="EXX61747.1"/>
    </source>
</evidence>
<sequence>MDLKLFVDNDMDLKSFIDDETDESDRPDEPSDSLELTSGLIFTDWKDFKSWLHRFASKKGFSYKIRISETIQGVMRRVTYECVKSGSHNSQITSNLTKQRNAHFQRTLCP</sequence>
<proteinExistence type="predicted"/>
<evidence type="ECO:0008006" key="3">
    <source>
        <dbReference type="Google" id="ProtNLM"/>
    </source>
</evidence>